<keyword evidence="2" id="KW-1185">Reference proteome</keyword>
<dbReference type="Proteomes" id="UP000005697">
    <property type="component" value="Unassembled WGS sequence"/>
</dbReference>
<dbReference type="AlphaFoldDB" id="F0F8G0"/>
<reference evidence="1 2" key="1">
    <citation type="submission" date="2011-01" db="EMBL/GenBank/DDBJ databases">
        <authorList>
            <person name="Muzny D."/>
            <person name="Qin X."/>
            <person name="Deng J."/>
            <person name="Jiang H."/>
            <person name="Liu Y."/>
            <person name="Qu J."/>
            <person name="Song X.-Z."/>
            <person name="Zhang L."/>
            <person name="Thornton R."/>
            <person name="Coyle M."/>
            <person name="Francisco L."/>
            <person name="Jackson L."/>
            <person name="Javaid M."/>
            <person name="Korchina V."/>
            <person name="Kovar C."/>
            <person name="Mata R."/>
            <person name="Mathew T."/>
            <person name="Ngo R."/>
            <person name="Nguyen L."/>
            <person name="Nguyen N."/>
            <person name="Okwuonu G."/>
            <person name="Ongeri F."/>
            <person name="Pham C."/>
            <person name="Simmons D."/>
            <person name="Wilczek-Boney K."/>
            <person name="Hale W."/>
            <person name="Jakkamsetti A."/>
            <person name="Pham P."/>
            <person name="Ruth R."/>
            <person name="San Lucas F."/>
            <person name="Warren J."/>
            <person name="Zhang J."/>
            <person name="Zhao Z."/>
            <person name="Zhou C."/>
            <person name="Zhu D."/>
            <person name="Lee S."/>
            <person name="Bess C."/>
            <person name="Blankenburg K."/>
            <person name="Forbes L."/>
            <person name="Fu Q."/>
            <person name="Gubbala S."/>
            <person name="Hirani K."/>
            <person name="Jayaseelan J.C."/>
            <person name="Lara F."/>
            <person name="Munidasa M."/>
            <person name="Palculict T."/>
            <person name="Patil S."/>
            <person name="Pu L.-L."/>
            <person name="Saada N."/>
            <person name="Tang L."/>
            <person name="Weissenberger G."/>
            <person name="Zhu Y."/>
            <person name="Hemphill L."/>
            <person name="Shang Y."/>
            <person name="Youmans B."/>
            <person name="Ayvaz T."/>
            <person name="Ross M."/>
            <person name="Santibanez J."/>
            <person name="Aqrawi P."/>
            <person name="Gross S."/>
            <person name="Joshi V."/>
            <person name="Fowler G."/>
            <person name="Nazareth L."/>
            <person name="Reid J."/>
            <person name="Worley K."/>
            <person name="Petrosino J."/>
            <person name="Highlander S."/>
            <person name="Gibbs R."/>
        </authorList>
    </citation>
    <scope>NUCLEOTIDE SEQUENCE [LARGE SCALE GENOMIC DNA]</scope>
    <source>
        <strain evidence="1 2">DSM 16608</strain>
    </source>
</reference>
<comment type="caution">
    <text evidence="1">The sequence shown here is derived from an EMBL/GenBank/DDBJ whole genome shotgun (WGS) entry which is preliminary data.</text>
</comment>
<gene>
    <name evidence="1" type="ORF">HMPREF9141_1877</name>
</gene>
<accession>F0F8G0</accession>
<evidence type="ECO:0000313" key="1">
    <source>
        <dbReference type="EMBL" id="EGC19619.1"/>
    </source>
</evidence>
<sequence length="42" mass="4947">MEFNPKVTWIFCLKTLFYTPDCKFTIHHRTGDLAFIRPVGTT</sequence>
<name>F0F8G0_9BACT</name>
<dbReference type="EMBL" id="AEWX01000026">
    <property type="protein sequence ID" value="EGC19619.1"/>
    <property type="molecule type" value="Genomic_DNA"/>
</dbReference>
<organism evidence="1 2">
    <name type="scientific">Prevotella multiformis DSM 16608</name>
    <dbReference type="NCBI Taxonomy" id="888743"/>
    <lineage>
        <taxon>Bacteria</taxon>
        <taxon>Pseudomonadati</taxon>
        <taxon>Bacteroidota</taxon>
        <taxon>Bacteroidia</taxon>
        <taxon>Bacteroidales</taxon>
        <taxon>Prevotellaceae</taxon>
        <taxon>Prevotella</taxon>
    </lineage>
</organism>
<protein>
    <submittedName>
        <fullName evidence="1">Uncharacterized protein</fullName>
    </submittedName>
</protein>
<dbReference type="HOGENOM" id="CLU_3255835_0_0_10"/>
<evidence type="ECO:0000313" key="2">
    <source>
        <dbReference type="Proteomes" id="UP000005697"/>
    </source>
</evidence>
<proteinExistence type="predicted"/>